<dbReference type="PROSITE" id="PS00141">
    <property type="entry name" value="ASP_PROTEASE"/>
    <property type="match status" value="2"/>
</dbReference>
<evidence type="ECO:0000259" key="10">
    <source>
        <dbReference type="PROSITE" id="PS51767"/>
    </source>
</evidence>
<dbReference type="GO" id="GO:0007586">
    <property type="term" value="P:digestion"/>
    <property type="evidence" value="ECO:0007669"/>
    <property type="project" value="UniProtKB-KW"/>
</dbReference>
<dbReference type="GO" id="GO:0006508">
    <property type="term" value="P:proteolysis"/>
    <property type="evidence" value="ECO:0007669"/>
    <property type="project" value="UniProtKB-KW"/>
</dbReference>
<reference evidence="11" key="2">
    <citation type="submission" date="2025-09" db="UniProtKB">
        <authorList>
            <consortium name="Ensembl"/>
        </authorList>
    </citation>
    <scope>IDENTIFICATION</scope>
</reference>
<dbReference type="PRINTS" id="PR00792">
    <property type="entry name" value="PEPSIN"/>
</dbReference>
<keyword evidence="3 9" id="KW-0064">Aspartyl protease</keyword>
<keyword evidence="12" id="KW-1185">Reference proteome</keyword>
<keyword evidence="6 8" id="KW-1015">Disulfide bond</keyword>
<reference evidence="11" key="1">
    <citation type="submission" date="2025-08" db="UniProtKB">
        <authorList>
            <consortium name="Ensembl"/>
        </authorList>
    </citation>
    <scope>IDENTIFICATION</scope>
</reference>
<evidence type="ECO:0000313" key="12">
    <source>
        <dbReference type="Proteomes" id="UP000694420"/>
    </source>
</evidence>
<dbReference type="SUPFAM" id="SSF50630">
    <property type="entry name" value="Acid proteases"/>
    <property type="match status" value="1"/>
</dbReference>
<dbReference type="PANTHER" id="PTHR47966:SF22">
    <property type="entry name" value="PEPSIN A-3-RELATED"/>
    <property type="match status" value="1"/>
</dbReference>
<dbReference type="GO" id="GO:0004190">
    <property type="term" value="F:aspartic-type endopeptidase activity"/>
    <property type="evidence" value="ECO:0007669"/>
    <property type="project" value="UniProtKB-KW"/>
</dbReference>
<evidence type="ECO:0000256" key="5">
    <source>
        <dbReference type="ARBA" id="ARBA00022801"/>
    </source>
</evidence>
<dbReference type="Proteomes" id="UP000694420">
    <property type="component" value="Unplaced"/>
</dbReference>
<accession>A0A8C7A092</accession>
<dbReference type="PANTHER" id="PTHR47966">
    <property type="entry name" value="BETA-SITE APP-CLEAVING ENZYME, ISOFORM A-RELATED"/>
    <property type="match status" value="1"/>
</dbReference>
<dbReference type="AlphaFoldDB" id="A0A8C7A092"/>
<dbReference type="Gene3D" id="2.40.70.10">
    <property type="entry name" value="Acid Proteases"/>
    <property type="match status" value="2"/>
</dbReference>
<feature type="domain" description="Peptidase A1" evidence="10">
    <location>
        <begin position="93"/>
        <end position="402"/>
    </location>
</feature>
<comment type="similarity">
    <text evidence="1 9">Belongs to the peptidase A1 family.</text>
</comment>
<keyword evidence="4" id="KW-0222">Digestion</keyword>
<feature type="active site" evidence="7">
    <location>
        <position position="111"/>
    </location>
</feature>
<organism evidence="11 12">
    <name type="scientific">Nothoprocta perdicaria</name>
    <name type="common">Chilean tinamou</name>
    <name type="synonym">Crypturus perdicarius</name>
    <dbReference type="NCBI Taxonomy" id="30464"/>
    <lineage>
        <taxon>Eukaryota</taxon>
        <taxon>Metazoa</taxon>
        <taxon>Chordata</taxon>
        <taxon>Craniata</taxon>
        <taxon>Vertebrata</taxon>
        <taxon>Euteleostomi</taxon>
        <taxon>Archelosauria</taxon>
        <taxon>Archosauria</taxon>
        <taxon>Dinosauria</taxon>
        <taxon>Saurischia</taxon>
        <taxon>Theropoda</taxon>
        <taxon>Coelurosauria</taxon>
        <taxon>Aves</taxon>
        <taxon>Palaeognathae</taxon>
        <taxon>Tinamiformes</taxon>
        <taxon>Tinamidae</taxon>
        <taxon>Nothoprocta</taxon>
    </lineage>
</organism>
<feature type="disulfide bond" evidence="8">
    <location>
        <begin position="124"/>
        <end position="129"/>
    </location>
</feature>
<evidence type="ECO:0000256" key="4">
    <source>
        <dbReference type="ARBA" id="ARBA00022757"/>
    </source>
</evidence>
<dbReference type="Pfam" id="PF00026">
    <property type="entry name" value="Asp"/>
    <property type="match status" value="1"/>
</dbReference>
<dbReference type="Ensembl" id="ENSNPET00000018860.1">
    <property type="protein sequence ID" value="ENSNPEP00000018389.1"/>
    <property type="gene ID" value="ENSNPEG00000013697.1"/>
</dbReference>
<protein>
    <submittedName>
        <fullName evidence="11">Pepsin A-like</fullName>
    </submittedName>
</protein>
<dbReference type="FunFam" id="2.40.70.10:FF:000006">
    <property type="entry name" value="Cathepsin E"/>
    <property type="match status" value="1"/>
</dbReference>
<dbReference type="InterPro" id="IPR021109">
    <property type="entry name" value="Peptidase_aspartic_dom_sf"/>
</dbReference>
<dbReference type="PROSITE" id="PS51767">
    <property type="entry name" value="PEPTIDASE_A1"/>
    <property type="match status" value="1"/>
</dbReference>
<dbReference type="Gene3D" id="6.10.140.60">
    <property type="match status" value="1"/>
</dbReference>
<evidence type="ECO:0000256" key="8">
    <source>
        <dbReference type="PIRSR" id="PIRSR601461-2"/>
    </source>
</evidence>
<dbReference type="FunFam" id="2.40.70.10:FF:000004">
    <property type="entry name" value="Pepsin A"/>
    <property type="match status" value="1"/>
</dbReference>
<feature type="disulfide bond" evidence="8">
    <location>
        <begin position="284"/>
        <end position="288"/>
    </location>
</feature>
<evidence type="ECO:0000313" key="11">
    <source>
        <dbReference type="Ensembl" id="ENSNPEP00000018389.1"/>
    </source>
</evidence>
<proteinExistence type="inferred from homology"/>
<keyword evidence="5 9" id="KW-0378">Hydrolase</keyword>
<evidence type="ECO:0000256" key="1">
    <source>
        <dbReference type="ARBA" id="ARBA00007447"/>
    </source>
</evidence>
<keyword evidence="2 9" id="KW-0645">Protease</keyword>
<dbReference type="InterPro" id="IPR033121">
    <property type="entry name" value="PEPTIDASE_A1"/>
</dbReference>
<dbReference type="InterPro" id="IPR001969">
    <property type="entry name" value="Aspartic_peptidase_AS"/>
</dbReference>
<evidence type="ECO:0000256" key="7">
    <source>
        <dbReference type="PIRSR" id="PIRSR601461-1"/>
    </source>
</evidence>
<dbReference type="InterPro" id="IPR001461">
    <property type="entry name" value="Aspartic_peptidase_A1"/>
</dbReference>
<feature type="active site" evidence="7">
    <location>
        <position position="293"/>
    </location>
</feature>
<evidence type="ECO:0000256" key="3">
    <source>
        <dbReference type="ARBA" id="ARBA00022750"/>
    </source>
</evidence>
<sequence>MVKDLTVISAWGCTWASLNPSPASSFAVHLSVSHLLLLRVQLKRSKSLRTSLEELELLEEFPKKSPSNVGSKHLKPPVKIITDPLKKYMDIEFFGSISIGSPPQEFLVLFDTGSSYLWVPSVTCASKACLTHNRFNPRKSSTYRALHQPVSISYGTGSMSGFLANETVHVGSIQVSNQTIGLSESEPGAFFYYAPFDGILGLAFPTIAAPTAAPVFDNMMKHHVVSLALFSFCLSFEKNKSFVTFGGIDYSCFSGKLHWIPLSSETYWQISIDRIIMKGRVVACPRGCQAVIDTGTSLLTGPLGSIIAIHDHIGVSEDSSGQFVVNCRARNHLPDIVFVINGIKFPLPAKAYIQQVRQGHCRSGLEGSFFPAQSEELWILGEIFLCQYYSVFDRANNQVGLARVP</sequence>
<gene>
    <name evidence="11" type="primary">LOC112952716</name>
</gene>
<name>A0A8C7A092_NOTPE</name>
<evidence type="ECO:0000256" key="9">
    <source>
        <dbReference type="RuleBase" id="RU000454"/>
    </source>
</evidence>
<evidence type="ECO:0000256" key="6">
    <source>
        <dbReference type="ARBA" id="ARBA00023157"/>
    </source>
</evidence>
<evidence type="ECO:0000256" key="2">
    <source>
        <dbReference type="ARBA" id="ARBA00022670"/>
    </source>
</evidence>